<dbReference type="GO" id="GO:0005634">
    <property type="term" value="C:nucleus"/>
    <property type="evidence" value="ECO:0007669"/>
    <property type="project" value="TreeGrafter"/>
</dbReference>
<evidence type="ECO:0000256" key="8">
    <source>
        <dbReference type="SAM" id="MobiDB-lite"/>
    </source>
</evidence>
<dbReference type="GO" id="GO:0006508">
    <property type="term" value="P:proteolysis"/>
    <property type="evidence" value="ECO:0007669"/>
    <property type="project" value="UniProtKB-KW"/>
</dbReference>
<comment type="catalytic activity">
    <reaction evidence="1">
        <text>Thiol-dependent hydrolysis of ester, thioester, amide, peptide and isopeptide bonds formed by the C-terminal Gly of ubiquitin (a 76-residue protein attached to proteins as an intracellular targeting signal).</text>
        <dbReference type="EC" id="3.4.19.12"/>
    </reaction>
</comment>
<dbReference type="InterPro" id="IPR028889">
    <property type="entry name" value="USP"/>
</dbReference>
<evidence type="ECO:0000313" key="11">
    <source>
        <dbReference type="Proteomes" id="UP000015241"/>
    </source>
</evidence>
<keyword evidence="5" id="KW-0833">Ubl conjugation pathway</keyword>
<evidence type="ECO:0000256" key="5">
    <source>
        <dbReference type="ARBA" id="ARBA00022786"/>
    </source>
</evidence>
<dbReference type="EC" id="3.4.19.12" evidence="3"/>
<protein>
    <recommendedName>
        <fullName evidence="3">ubiquitinyl hydrolase 1</fullName>
        <ecNumber evidence="3">3.4.19.12</ecNumber>
    </recommendedName>
</protein>
<dbReference type="InterPro" id="IPR018200">
    <property type="entry name" value="USP_CS"/>
</dbReference>
<dbReference type="PROSITE" id="PS50235">
    <property type="entry name" value="USP_3"/>
    <property type="match status" value="1"/>
</dbReference>
<reference evidence="10 11" key="1">
    <citation type="journal article" date="2012" name="Science">
        <title>The Paleozoic origin of enzymatic lignin decomposition reconstructed from 31 fungal genomes.</title>
        <authorList>
            <person name="Floudas D."/>
            <person name="Binder M."/>
            <person name="Riley R."/>
            <person name="Barry K."/>
            <person name="Blanchette R.A."/>
            <person name="Henrissat B."/>
            <person name="Martinez A.T."/>
            <person name="Otillar R."/>
            <person name="Spatafora J.W."/>
            <person name="Yadav J.S."/>
            <person name="Aerts A."/>
            <person name="Benoit I."/>
            <person name="Boyd A."/>
            <person name="Carlson A."/>
            <person name="Copeland A."/>
            <person name="Coutinho P.M."/>
            <person name="de Vries R.P."/>
            <person name="Ferreira P."/>
            <person name="Findley K."/>
            <person name="Foster B."/>
            <person name="Gaskell J."/>
            <person name="Glotzer D."/>
            <person name="Gorecki P."/>
            <person name="Heitman J."/>
            <person name="Hesse C."/>
            <person name="Hori C."/>
            <person name="Igarashi K."/>
            <person name="Jurgens J.A."/>
            <person name="Kallen N."/>
            <person name="Kersten P."/>
            <person name="Kohler A."/>
            <person name="Kuees U."/>
            <person name="Kumar T.K.A."/>
            <person name="Kuo A."/>
            <person name="LaButti K."/>
            <person name="Larrondo L.F."/>
            <person name="Lindquist E."/>
            <person name="Ling A."/>
            <person name="Lombard V."/>
            <person name="Lucas S."/>
            <person name="Lundell T."/>
            <person name="Martin R."/>
            <person name="McLaughlin D.J."/>
            <person name="Morgenstern I."/>
            <person name="Morin E."/>
            <person name="Murat C."/>
            <person name="Nagy L.G."/>
            <person name="Nolan M."/>
            <person name="Ohm R.A."/>
            <person name="Patyshakuliyeva A."/>
            <person name="Rokas A."/>
            <person name="Ruiz-Duenas F.J."/>
            <person name="Sabat G."/>
            <person name="Salamov A."/>
            <person name="Samejima M."/>
            <person name="Schmutz J."/>
            <person name="Slot J.C."/>
            <person name="St John F."/>
            <person name="Stenlid J."/>
            <person name="Sun H."/>
            <person name="Sun S."/>
            <person name="Syed K."/>
            <person name="Tsang A."/>
            <person name="Wiebenga A."/>
            <person name="Young D."/>
            <person name="Pisabarro A."/>
            <person name="Eastwood D.C."/>
            <person name="Martin F."/>
            <person name="Cullen D."/>
            <person name="Grigoriev I.V."/>
            <person name="Hibbett D.S."/>
        </authorList>
    </citation>
    <scope>NUCLEOTIDE SEQUENCE</scope>
    <source>
        <strain evidence="11">FP-58527</strain>
    </source>
</reference>
<evidence type="ECO:0000259" key="9">
    <source>
        <dbReference type="PROSITE" id="PS50235"/>
    </source>
</evidence>
<dbReference type="GO" id="GO:0016579">
    <property type="term" value="P:protein deubiquitination"/>
    <property type="evidence" value="ECO:0007669"/>
    <property type="project" value="InterPro"/>
</dbReference>
<dbReference type="EMBL" id="KE504146">
    <property type="protein sequence ID" value="EPT00771.1"/>
    <property type="molecule type" value="Genomic_DNA"/>
</dbReference>
<evidence type="ECO:0000256" key="7">
    <source>
        <dbReference type="ARBA" id="ARBA00022807"/>
    </source>
</evidence>
<dbReference type="InterPro" id="IPR001394">
    <property type="entry name" value="Peptidase_C19_UCH"/>
</dbReference>
<feature type="compositionally biased region" description="Polar residues" evidence="8">
    <location>
        <begin position="526"/>
        <end position="549"/>
    </location>
</feature>
<comment type="similarity">
    <text evidence="2">Belongs to the peptidase C19 family.</text>
</comment>
<dbReference type="GO" id="GO:0005829">
    <property type="term" value="C:cytosol"/>
    <property type="evidence" value="ECO:0007669"/>
    <property type="project" value="TreeGrafter"/>
</dbReference>
<feature type="region of interest" description="Disordered" evidence="8">
    <location>
        <begin position="497"/>
        <end position="621"/>
    </location>
</feature>
<sequence>MASLCYLQPQVHQTHAKAEALDVPTPVIDALRNLLLALNLPTYGPQAYRPVDIIDALSRNSPSKHNTLFSSREHQDAQELFQLLSECIKNEAAAVEKEGHRDRGLGALAEAQGPANSTLGSSVFDGLTANRRSCMECGYTEAVMHFAFDNWQLNLPRAVCAQCRLEDCLADYTRLEVLTDCICRKCSMLATYRRLEAEAEKLTELAHGDQDPSASKKKRAREARKLAARVKVALDDGRIEEDIKGVRMEKVFSRASTKQAMIARPPRVLALHLNRSVHFGHYASKNTCRVIFPEILDLTPYTTSGQLSTSPSVPISTPPPSIPRSTTPTPAVYATPRVLYRLSAVVCHHGQHSFGHYICYRRKPRPPSAGPRRFDPPKLACPLGCDCEQCERIGPVRDDDAEPPRPRRGWLRCSDNTVWECSLEAVMQESVGAFMIFYERVVMPRQSIYMSTSPRSSEETVRPEGVHVNGSYASLVNGSATQDVQIVKPIPTKVSGPRVIHRVSAQPSSRSSSMSPPDRDPVPRPGTQSLASSSTALPNGHTVSSSKVNAPSGPHVNGGVTLGAERAARVRPLSPLEQTAYPTSSTSSRPAAHHRAQAASQSVSFPTEPQPLPPIAVDLRA</sequence>
<keyword evidence="6" id="KW-0378">Hydrolase</keyword>
<evidence type="ECO:0000256" key="3">
    <source>
        <dbReference type="ARBA" id="ARBA00012759"/>
    </source>
</evidence>
<dbReference type="Pfam" id="PF00443">
    <property type="entry name" value="UCH"/>
    <property type="match status" value="1"/>
</dbReference>
<dbReference type="InterPro" id="IPR050164">
    <property type="entry name" value="Peptidase_C19"/>
</dbReference>
<evidence type="ECO:0000256" key="2">
    <source>
        <dbReference type="ARBA" id="ARBA00009085"/>
    </source>
</evidence>
<evidence type="ECO:0000256" key="1">
    <source>
        <dbReference type="ARBA" id="ARBA00000707"/>
    </source>
</evidence>
<dbReference type="GO" id="GO:0004843">
    <property type="term" value="F:cysteine-type deubiquitinase activity"/>
    <property type="evidence" value="ECO:0007669"/>
    <property type="project" value="UniProtKB-EC"/>
</dbReference>
<keyword evidence="11" id="KW-1185">Reference proteome</keyword>
<evidence type="ECO:0000313" key="10">
    <source>
        <dbReference type="EMBL" id="EPT00771.1"/>
    </source>
</evidence>
<dbReference type="Proteomes" id="UP000015241">
    <property type="component" value="Unassembled WGS sequence"/>
</dbReference>
<dbReference type="HOGENOM" id="CLU_013485_1_0_1"/>
<dbReference type="PROSITE" id="PS00973">
    <property type="entry name" value="USP_2"/>
    <property type="match status" value="1"/>
</dbReference>
<dbReference type="STRING" id="743788.S8FH88"/>
<accession>S8FH88</accession>
<feature type="compositionally biased region" description="Low complexity" evidence="8">
    <location>
        <begin position="507"/>
        <end position="516"/>
    </location>
</feature>
<feature type="compositionally biased region" description="Polar residues" evidence="8">
    <location>
        <begin position="576"/>
        <end position="586"/>
    </location>
</feature>
<dbReference type="PANTHER" id="PTHR24006:SF888">
    <property type="entry name" value="UBIQUITIN CARBOXYL-TERMINAL HYDROLASE 30"/>
    <property type="match status" value="1"/>
</dbReference>
<dbReference type="OrthoDB" id="2020758at2759"/>
<keyword evidence="4" id="KW-0645">Protease</keyword>
<evidence type="ECO:0000256" key="6">
    <source>
        <dbReference type="ARBA" id="ARBA00022801"/>
    </source>
</evidence>
<organism evidence="10 11">
    <name type="scientific">Fomitopsis schrenkii</name>
    <name type="common">Brown rot fungus</name>
    <dbReference type="NCBI Taxonomy" id="2126942"/>
    <lineage>
        <taxon>Eukaryota</taxon>
        <taxon>Fungi</taxon>
        <taxon>Dikarya</taxon>
        <taxon>Basidiomycota</taxon>
        <taxon>Agaricomycotina</taxon>
        <taxon>Agaricomycetes</taxon>
        <taxon>Polyporales</taxon>
        <taxon>Fomitopsis</taxon>
    </lineage>
</organism>
<dbReference type="InParanoid" id="S8FH88"/>
<feature type="region of interest" description="Disordered" evidence="8">
    <location>
        <begin position="306"/>
        <end position="328"/>
    </location>
</feature>
<name>S8FH88_FOMSC</name>
<dbReference type="Gene3D" id="3.90.70.10">
    <property type="entry name" value="Cysteine proteinases"/>
    <property type="match status" value="1"/>
</dbReference>
<keyword evidence="7" id="KW-0788">Thiol protease</keyword>
<dbReference type="eggNOG" id="KOG1867">
    <property type="taxonomic scope" value="Eukaryota"/>
</dbReference>
<dbReference type="PANTHER" id="PTHR24006">
    <property type="entry name" value="UBIQUITIN CARBOXYL-TERMINAL HYDROLASE"/>
    <property type="match status" value="1"/>
</dbReference>
<dbReference type="InterPro" id="IPR038765">
    <property type="entry name" value="Papain-like_cys_pep_sf"/>
</dbReference>
<dbReference type="AlphaFoldDB" id="S8FH88"/>
<gene>
    <name evidence="10" type="ORF">FOMPIDRAFT_1121710</name>
</gene>
<feature type="domain" description="USP" evidence="9">
    <location>
        <begin position="1"/>
        <end position="441"/>
    </location>
</feature>
<evidence type="ECO:0000256" key="4">
    <source>
        <dbReference type="ARBA" id="ARBA00022670"/>
    </source>
</evidence>
<proteinExistence type="inferred from homology"/>
<dbReference type="CDD" id="cd02662">
    <property type="entry name" value="Peptidase_C19F"/>
    <property type="match status" value="1"/>
</dbReference>
<dbReference type="SUPFAM" id="SSF54001">
    <property type="entry name" value="Cysteine proteinases"/>
    <property type="match status" value="1"/>
</dbReference>